<organism evidence="1 2">
    <name type="scientific">Remersonia thermophila</name>
    <dbReference type="NCBI Taxonomy" id="72144"/>
    <lineage>
        <taxon>Eukaryota</taxon>
        <taxon>Fungi</taxon>
        <taxon>Dikarya</taxon>
        <taxon>Ascomycota</taxon>
        <taxon>Pezizomycotina</taxon>
        <taxon>Sordariomycetes</taxon>
        <taxon>Sordariomycetidae</taxon>
        <taxon>Sordariales</taxon>
        <taxon>Sordariales incertae sedis</taxon>
        <taxon>Remersonia</taxon>
    </lineage>
</organism>
<dbReference type="Proteomes" id="UP001600064">
    <property type="component" value="Unassembled WGS sequence"/>
</dbReference>
<evidence type="ECO:0008006" key="3">
    <source>
        <dbReference type="Google" id="ProtNLM"/>
    </source>
</evidence>
<reference evidence="1 2" key="1">
    <citation type="journal article" date="2024" name="Commun. Biol.">
        <title>Comparative genomic analysis of thermophilic fungi reveals convergent evolutionary adaptations and gene losses.</title>
        <authorList>
            <person name="Steindorff A.S."/>
            <person name="Aguilar-Pontes M.V."/>
            <person name="Robinson A.J."/>
            <person name="Andreopoulos B."/>
            <person name="LaButti K."/>
            <person name="Kuo A."/>
            <person name="Mondo S."/>
            <person name="Riley R."/>
            <person name="Otillar R."/>
            <person name="Haridas S."/>
            <person name="Lipzen A."/>
            <person name="Grimwood J."/>
            <person name="Schmutz J."/>
            <person name="Clum A."/>
            <person name="Reid I.D."/>
            <person name="Moisan M.C."/>
            <person name="Butler G."/>
            <person name="Nguyen T.T.M."/>
            <person name="Dewar K."/>
            <person name="Conant G."/>
            <person name="Drula E."/>
            <person name="Henrissat B."/>
            <person name="Hansel C."/>
            <person name="Singer S."/>
            <person name="Hutchinson M.I."/>
            <person name="de Vries R.P."/>
            <person name="Natvig D.O."/>
            <person name="Powell A.J."/>
            <person name="Tsang A."/>
            <person name="Grigoriev I.V."/>
        </authorList>
    </citation>
    <scope>NUCLEOTIDE SEQUENCE [LARGE SCALE GENOMIC DNA]</scope>
    <source>
        <strain evidence="1 2">ATCC 22073</strain>
    </source>
</reference>
<dbReference type="EMBL" id="JAZGUE010000004">
    <property type="protein sequence ID" value="KAL2267826.1"/>
    <property type="molecule type" value="Genomic_DNA"/>
</dbReference>
<dbReference type="GeneID" id="98126311"/>
<gene>
    <name evidence="1" type="ORF">VTJ83DRAFT_5103</name>
</gene>
<sequence length="29" mass="2879">MSDCGCGSTGTCNCPKGACTCPNCPRPSK</sequence>
<dbReference type="RefSeq" id="XP_070866553.1">
    <property type="nucleotide sequence ID" value="XM_071011667.1"/>
</dbReference>
<protein>
    <recommendedName>
        <fullName evidence="3">Metallothionein</fullName>
    </recommendedName>
</protein>
<evidence type="ECO:0000313" key="2">
    <source>
        <dbReference type="Proteomes" id="UP001600064"/>
    </source>
</evidence>
<accession>A0ABR4DBW6</accession>
<evidence type="ECO:0000313" key="1">
    <source>
        <dbReference type="EMBL" id="KAL2267826.1"/>
    </source>
</evidence>
<proteinExistence type="predicted"/>
<keyword evidence="2" id="KW-1185">Reference proteome</keyword>
<comment type="caution">
    <text evidence="1">The sequence shown here is derived from an EMBL/GenBank/DDBJ whole genome shotgun (WGS) entry which is preliminary data.</text>
</comment>
<name>A0ABR4DBW6_9PEZI</name>